<proteinExistence type="predicted"/>
<protein>
    <submittedName>
        <fullName evidence="1">Uncharacterized protein</fullName>
    </submittedName>
</protein>
<sequence length="51" mass="6242">MEKNRDNMMQTLKFEILHMEKRNLRSKAKTDQRMSEELQKIIKEYARGITE</sequence>
<name>A0ABV1HEJ9_9FIRM</name>
<comment type="caution">
    <text evidence="1">The sequence shown here is derived from an EMBL/GenBank/DDBJ whole genome shotgun (WGS) entry which is preliminary data.</text>
</comment>
<evidence type="ECO:0000313" key="1">
    <source>
        <dbReference type="EMBL" id="MEQ2558141.1"/>
    </source>
</evidence>
<dbReference type="EMBL" id="JBBMEX010000009">
    <property type="protein sequence ID" value="MEQ2558141.1"/>
    <property type="molecule type" value="Genomic_DNA"/>
</dbReference>
<accession>A0ABV1HEJ9</accession>
<dbReference type="Proteomes" id="UP001454489">
    <property type="component" value="Unassembled WGS sequence"/>
</dbReference>
<dbReference type="RefSeq" id="WP_353531028.1">
    <property type="nucleotide sequence ID" value="NZ_JBBMEX010000009.1"/>
</dbReference>
<keyword evidence="2" id="KW-1185">Reference proteome</keyword>
<reference evidence="1 2" key="1">
    <citation type="submission" date="2024-03" db="EMBL/GenBank/DDBJ databases">
        <title>Human intestinal bacterial collection.</title>
        <authorList>
            <person name="Pauvert C."/>
            <person name="Hitch T.C.A."/>
            <person name="Clavel T."/>
        </authorList>
    </citation>
    <scope>NUCLEOTIDE SEQUENCE [LARGE SCALE GENOMIC DNA]</scope>
    <source>
        <strain evidence="1 2">CLA-AA-H185</strain>
    </source>
</reference>
<evidence type="ECO:0000313" key="2">
    <source>
        <dbReference type="Proteomes" id="UP001454489"/>
    </source>
</evidence>
<organism evidence="1 2">
    <name type="scientific">Maccoyibacter intestinihominis</name>
    <dbReference type="NCBI Taxonomy" id="3133499"/>
    <lineage>
        <taxon>Bacteria</taxon>
        <taxon>Bacillati</taxon>
        <taxon>Bacillota</taxon>
        <taxon>Clostridia</taxon>
        <taxon>Lachnospirales</taxon>
        <taxon>Lachnospiraceae</taxon>
        <taxon>Maccoyibacter</taxon>
    </lineage>
</organism>
<gene>
    <name evidence="1" type="ORF">WMO43_09700</name>
</gene>